<keyword evidence="1" id="KW-0830">Ubiquinone</keyword>
<dbReference type="EMBL" id="FMZE01000001">
    <property type="protein sequence ID" value="SDC30968.1"/>
    <property type="molecule type" value="Genomic_DNA"/>
</dbReference>
<keyword evidence="1" id="KW-0808">Transferase</keyword>
<dbReference type="PIRSF" id="PIRSF021700">
    <property type="entry name" value="3_dmu_93_MTrfase"/>
    <property type="match status" value="1"/>
</dbReference>
<reference evidence="1 2" key="1">
    <citation type="submission" date="2016-10" db="EMBL/GenBank/DDBJ databases">
        <authorList>
            <person name="de Groot N.N."/>
        </authorList>
    </citation>
    <scope>NUCLEOTIDE SEQUENCE [LARGE SCALE GENOMIC DNA]</scope>
    <source>
        <strain evidence="1 2">CGMCC 4.5506</strain>
    </source>
</reference>
<evidence type="ECO:0000313" key="1">
    <source>
        <dbReference type="EMBL" id="SDC30968.1"/>
    </source>
</evidence>
<dbReference type="AlphaFoldDB" id="A0A222VQH5"/>
<gene>
    <name evidence="1" type="ORF">SAMN05421630_1011244</name>
</gene>
<dbReference type="InterPro" id="IPR028973">
    <property type="entry name" value="PhnB-like"/>
</dbReference>
<protein>
    <submittedName>
        <fullName evidence="1">Glyoxalase superfamily enzyme, possibly 3-demethylubiquinone-9 3-methyltransferase</fullName>
    </submittedName>
</protein>
<dbReference type="Pfam" id="PF06983">
    <property type="entry name" value="3-dmu-9_3-mt"/>
    <property type="match status" value="1"/>
</dbReference>
<name>A0A222VQH5_9PSEU</name>
<dbReference type="GO" id="GO:0008168">
    <property type="term" value="F:methyltransferase activity"/>
    <property type="evidence" value="ECO:0007669"/>
    <property type="project" value="UniProtKB-KW"/>
</dbReference>
<dbReference type="KEGG" id="pmad:BAY61_14320"/>
<accession>A0A222VQH5</accession>
<dbReference type="STRING" id="530584.SAMN05421630_1011244"/>
<proteinExistence type="predicted"/>
<evidence type="ECO:0000313" key="2">
    <source>
        <dbReference type="Proteomes" id="UP000199494"/>
    </source>
</evidence>
<dbReference type="PANTHER" id="PTHR33990:SF4">
    <property type="entry name" value="PHNB-LIKE DOMAIN-CONTAINING PROTEIN"/>
    <property type="match status" value="1"/>
</dbReference>
<dbReference type="Proteomes" id="UP000199494">
    <property type="component" value="Unassembled WGS sequence"/>
</dbReference>
<dbReference type="InterPro" id="IPR009725">
    <property type="entry name" value="3_dmu_93_MTrfase"/>
</dbReference>
<keyword evidence="2" id="KW-1185">Reference proteome</keyword>
<dbReference type="RefSeq" id="WP_091798230.1">
    <property type="nucleotide sequence ID" value="NZ_CP016353.1"/>
</dbReference>
<dbReference type="PANTHER" id="PTHR33990">
    <property type="entry name" value="PROTEIN YJDN-RELATED"/>
    <property type="match status" value="1"/>
</dbReference>
<dbReference type="OrthoDB" id="9806473at2"/>
<dbReference type="Gene3D" id="3.30.720.100">
    <property type="match status" value="1"/>
</dbReference>
<dbReference type="CDD" id="cd06588">
    <property type="entry name" value="PhnB_like"/>
    <property type="match status" value="1"/>
</dbReference>
<dbReference type="GO" id="GO:0032259">
    <property type="term" value="P:methylation"/>
    <property type="evidence" value="ECO:0007669"/>
    <property type="project" value="UniProtKB-KW"/>
</dbReference>
<dbReference type="Gene3D" id="3.30.720.110">
    <property type="match status" value="1"/>
</dbReference>
<keyword evidence="1" id="KW-0489">Methyltransferase</keyword>
<dbReference type="InterPro" id="IPR029068">
    <property type="entry name" value="Glyas_Bleomycin-R_OHBP_Dase"/>
</dbReference>
<organism evidence="1 2">
    <name type="scientific">Prauserella marina</name>
    <dbReference type="NCBI Taxonomy" id="530584"/>
    <lineage>
        <taxon>Bacteria</taxon>
        <taxon>Bacillati</taxon>
        <taxon>Actinomycetota</taxon>
        <taxon>Actinomycetes</taxon>
        <taxon>Pseudonocardiales</taxon>
        <taxon>Pseudonocardiaceae</taxon>
        <taxon>Prauserella</taxon>
    </lineage>
</organism>
<sequence>MATAQKITTFLMFQDGRAEEAMNFYTSLFSDGEIVAVKRYGADGPGAEGTVEYATFALAGAQLKCIDSPVKHEFDFTPSISLWVECDDADEQKRLHASLVDRGAELMPLDNYGFSARFTWVADRFGITWQLNLAE</sequence>
<dbReference type="SUPFAM" id="SSF54593">
    <property type="entry name" value="Glyoxalase/Bleomycin resistance protein/Dihydroxybiphenyl dioxygenase"/>
    <property type="match status" value="1"/>
</dbReference>